<keyword evidence="3" id="KW-1185">Reference proteome</keyword>
<feature type="transmembrane region" description="Helical" evidence="1">
    <location>
        <begin position="125"/>
        <end position="147"/>
    </location>
</feature>
<dbReference type="WBParaSite" id="GPUH_0000185701-mRNA-1">
    <property type="protein sequence ID" value="GPUH_0000185701-mRNA-1"/>
    <property type="gene ID" value="GPUH_0000185701"/>
</dbReference>
<evidence type="ECO:0000313" key="4">
    <source>
        <dbReference type="WBParaSite" id="GPUH_0000185701-mRNA-1"/>
    </source>
</evidence>
<evidence type="ECO:0000256" key="1">
    <source>
        <dbReference type="SAM" id="Phobius"/>
    </source>
</evidence>
<accession>A0A183CZG2</accession>
<feature type="transmembrane region" description="Helical" evidence="1">
    <location>
        <begin position="159"/>
        <end position="181"/>
    </location>
</feature>
<reference evidence="4" key="1">
    <citation type="submission" date="2016-06" db="UniProtKB">
        <authorList>
            <consortium name="WormBaseParasite"/>
        </authorList>
    </citation>
    <scope>IDENTIFICATION</scope>
</reference>
<name>A0A183CZG2_9BILA</name>
<proteinExistence type="predicted"/>
<reference evidence="2 3" key="2">
    <citation type="submission" date="2018-11" db="EMBL/GenBank/DDBJ databases">
        <authorList>
            <consortium name="Pathogen Informatics"/>
        </authorList>
    </citation>
    <scope>NUCLEOTIDE SEQUENCE [LARGE SCALE GENOMIC DNA]</scope>
</reference>
<dbReference type="EMBL" id="UYRT01002473">
    <property type="protein sequence ID" value="VDK31092.1"/>
    <property type="molecule type" value="Genomic_DNA"/>
</dbReference>
<evidence type="ECO:0000313" key="2">
    <source>
        <dbReference type="EMBL" id="VDK31092.1"/>
    </source>
</evidence>
<evidence type="ECO:0000313" key="3">
    <source>
        <dbReference type="Proteomes" id="UP000271098"/>
    </source>
</evidence>
<gene>
    <name evidence="2" type="ORF">GPUH_LOCUS1853</name>
</gene>
<feature type="transmembrane region" description="Helical" evidence="1">
    <location>
        <begin position="95"/>
        <end position="113"/>
    </location>
</feature>
<protein>
    <submittedName>
        <fullName evidence="4">Vesicle transport protein</fullName>
    </submittedName>
</protein>
<dbReference type="Proteomes" id="UP000271098">
    <property type="component" value="Unassembled WGS sequence"/>
</dbReference>
<keyword evidence="1" id="KW-0472">Membrane</keyword>
<keyword evidence="1" id="KW-1133">Transmembrane helix</keyword>
<dbReference type="AlphaFoldDB" id="A0A183CZG2"/>
<organism evidence="4">
    <name type="scientific">Gongylonema pulchrum</name>
    <dbReference type="NCBI Taxonomy" id="637853"/>
    <lineage>
        <taxon>Eukaryota</taxon>
        <taxon>Metazoa</taxon>
        <taxon>Ecdysozoa</taxon>
        <taxon>Nematoda</taxon>
        <taxon>Chromadorea</taxon>
        <taxon>Rhabditida</taxon>
        <taxon>Spirurina</taxon>
        <taxon>Spiruromorpha</taxon>
        <taxon>Spiruroidea</taxon>
        <taxon>Gongylonematidae</taxon>
        <taxon>Gongylonema</taxon>
    </lineage>
</organism>
<sequence length="227" mass="25224">MDCFQSQSLSENLKETMMKLHKDERQLSLSSFETCNFGHNCIRSPCSPVASPNDLKKHKFHLFEADMPELPYYNKYNASLRSSDDYNAVHYKRSIKILSVFVLSSTVICLLTLKTEGGLTKLYSLLPALAAVVALVTAVISASRIPVNPVNSERRCKTLAFPYLTFFNIFLAILLVCTADYGTVAKLTVWMILGQCLFSSLGRKRALACFTPEVSKSVGLSGNFGKL</sequence>
<keyword evidence="1" id="KW-0812">Transmembrane</keyword>